<sequence length="389" mass="42314">MKRAWIVAGVVLLAGGGILPWGVGYLTEHQWQRAVTEVNDTQPFMQVDTRDYQRGIMGAEVHGTLVLQDPEAGENRPLEFVAHVTHGITGSLMTFEPAGGWSSMETDWFPDEDPTLTLETRLWGEVTLKLDLPELTISDPDMDVRIVGLQLDQSLAHLSGDVWTGQGELRLDSLGVSPVGGSPVSLSDVIVTSTSEPRDDDTRLDSRVEFNLGQVDVVDGAYGPHRLIFALDNLEVASWNQLANGMAELQASTLESGQNTGFEGQMQAMQQINEAFRRLAAAGFSMAIPELSVATPEGDIRGQMEIRHPELDAEQASSMLLVMQGLTGDLNLTLPLALAEEHPAVMLQLAPLIKQGLLVQEGDRLVMKGQMEDLLLTVNGIEIPLPPLL</sequence>
<keyword evidence="2" id="KW-1185">Reference proteome</keyword>
<dbReference type="InterPro" id="IPR010352">
    <property type="entry name" value="DUF945"/>
</dbReference>
<dbReference type="EMBL" id="FOUR01000005">
    <property type="protein sequence ID" value="SFN16400.1"/>
    <property type="molecule type" value="Genomic_DNA"/>
</dbReference>
<reference evidence="2" key="1">
    <citation type="submission" date="2016-10" db="EMBL/GenBank/DDBJ databases">
        <authorList>
            <person name="Varghese N."/>
            <person name="Submissions S."/>
        </authorList>
    </citation>
    <scope>NUCLEOTIDE SEQUENCE [LARGE SCALE GENOMIC DNA]</scope>
    <source>
        <strain evidence="2">CGMCC 1.6775</strain>
    </source>
</reference>
<accession>A0A1I4WTD7</accession>
<dbReference type="AlphaFoldDB" id="A0A1I4WTD7"/>
<dbReference type="Proteomes" id="UP000199339">
    <property type="component" value="Unassembled WGS sequence"/>
</dbReference>
<dbReference type="Pfam" id="PF06097">
    <property type="entry name" value="DUF945"/>
    <property type="match status" value="2"/>
</dbReference>
<dbReference type="RefSeq" id="WP_092003359.1">
    <property type="nucleotide sequence ID" value="NZ_FOUR01000005.1"/>
</dbReference>
<proteinExistence type="predicted"/>
<evidence type="ECO:0000313" key="2">
    <source>
        <dbReference type="Proteomes" id="UP000199339"/>
    </source>
</evidence>
<protein>
    <submittedName>
        <fullName evidence="1">Uncharacterized conserved protein YdgA, DUF945 family</fullName>
    </submittedName>
</protein>
<organism evidence="1 2">
    <name type="scientific">Marinobacter pelagius</name>
    <dbReference type="NCBI Taxonomy" id="379482"/>
    <lineage>
        <taxon>Bacteria</taxon>
        <taxon>Pseudomonadati</taxon>
        <taxon>Pseudomonadota</taxon>
        <taxon>Gammaproteobacteria</taxon>
        <taxon>Pseudomonadales</taxon>
        <taxon>Marinobacteraceae</taxon>
        <taxon>Marinobacter</taxon>
    </lineage>
</organism>
<gene>
    <name evidence="1" type="ORF">SAMN04487961_2286</name>
</gene>
<dbReference type="OrthoDB" id="6346050at2"/>
<name>A0A1I4WTD7_9GAMM</name>
<evidence type="ECO:0000313" key="1">
    <source>
        <dbReference type="EMBL" id="SFN16400.1"/>
    </source>
</evidence>